<keyword evidence="1" id="KW-1133">Transmembrane helix</keyword>
<feature type="transmembrane region" description="Helical" evidence="1">
    <location>
        <begin position="208"/>
        <end position="224"/>
    </location>
</feature>
<keyword evidence="1" id="KW-0812">Transmembrane</keyword>
<reference evidence="2 3" key="1">
    <citation type="submission" date="2016-01" db="EMBL/GenBank/DDBJ databases">
        <title>The new phylogeny of the genus Mycobacterium.</title>
        <authorList>
            <person name="Tarcisio F."/>
            <person name="Conor M."/>
            <person name="Antonella G."/>
            <person name="Elisabetta G."/>
            <person name="Giulia F.S."/>
            <person name="Sara T."/>
            <person name="Anna F."/>
            <person name="Clotilde B."/>
            <person name="Roberto B."/>
            <person name="Veronica D.S."/>
            <person name="Fabio R."/>
            <person name="Monica P."/>
            <person name="Olivier J."/>
            <person name="Enrico T."/>
            <person name="Nicola S."/>
        </authorList>
    </citation>
    <scope>NUCLEOTIDE SEQUENCE [LARGE SCALE GENOMIC DNA]</scope>
    <source>
        <strain evidence="2 3">DSM 44572</strain>
    </source>
</reference>
<feature type="transmembrane region" description="Helical" evidence="1">
    <location>
        <begin position="184"/>
        <end position="202"/>
    </location>
</feature>
<feature type="transmembrane region" description="Helical" evidence="1">
    <location>
        <begin position="231"/>
        <end position="248"/>
    </location>
</feature>
<keyword evidence="1" id="KW-0472">Membrane</keyword>
<feature type="transmembrane region" description="Helical" evidence="1">
    <location>
        <begin position="332"/>
        <end position="350"/>
    </location>
</feature>
<evidence type="ECO:0000313" key="3">
    <source>
        <dbReference type="Proteomes" id="UP000193529"/>
    </source>
</evidence>
<feature type="transmembrane region" description="Helical" evidence="1">
    <location>
        <begin position="357"/>
        <end position="379"/>
    </location>
</feature>
<feature type="transmembrane region" description="Helical" evidence="1">
    <location>
        <begin position="100"/>
        <end position="121"/>
    </location>
</feature>
<feature type="transmembrane region" description="Helical" evidence="1">
    <location>
        <begin position="28"/>
        <end position="50"/>
    </location>
</feature>
<organism evidence="2 3">
    <name type="scientific">Mycobacterium palustre</name>
    <dbReference type="NCBI Taxonomy" id="153971"/>
    <lineage>
        <taxon>Bacteria</taxon>
        <taxon>Bacillati</taxon>
        <taxon>Actinomycetota</taxon>
        <taxon>Actinomycetes</taxon>
        <taxon>Mycobacteriales</taxon>
        <taxon>Mycobacteriaceae</taxon>
        <taxon>Mycobacterium</taxon>
        <taxon>Mycobacterium simiae complex</taxon>
    </lineage>
</organism>
<dbReference type="RefSeq" id="WP_085080704.1">
    <property type="nucleotide sequence ID" value="NZ_JACKRZ010000009.1"/>
</dbReference>
<sequence>MGAIGAVALSARMPRHLRTWWSASTWGFARWQLAVTAVVVAIFVGFQGHIDAAVGLDPSWQAGLALARIHHLAWGRDIIFTFGPLGFLQNSAFYCYSQSVLATLYQVAIVAALFLGVAVVLRGRHSPTTSLVGAFVTTGLTTAILAGVGFAAGGTLGVMYPELTVLAALVWASLPFLRCPAKPSMVFATCTMLGVVAGFQMLVKLNTGPAILAIALAMSALVGWKNIWRHCATVTAFAASIPVWWLLAGQHLGDLPTWLRASLALASGYGEAMAVPVPPYPIPAVVVSFASVGALCFAFIRGVPEIPRRFVVLVGIATMITLKGAFGRFEPWHFSLVLGLIVVVVAITPLTGNRYCVLAVAAALAIAWVSTSDGIPALLQRAATDLRAPVQGVTRLITLAQPGDVHRRAEQNKAHQRELYAIPERFLRTIGSQSVHIDPNESSAAWAYDLAWHPAPVFATYAAYTPALDGLNGESLANGPQFVLSRLSPASPATDIDGRLATQESPRYSRTLLCNYTVSGIDNRWALFTRNGPHCGALVKRSEVTVHGADMVPVPAPSGPDMAVLVGIDLDRTLTDRLFQGDVYPLFTSTVTLDNVTYRLISGNAAEPFLITTPAWVHGTNLQIRTHSIGLGHTAGIYASGIRARLRFYEMRVGL</sequence>
<accession>A0A1X1Z508</accession>
<keyword evidence="3" id="KW-1185">Reference proteome</keyword>
<feature type="transmembrane region" description="Helical" evidence="1">
    <location>
        <begin position="158"/>
        <end position="177"/>
    </location>
</feature>
<dbReference type="AlphaFoldDB" id="A0A1X1Z508"/>
<name>A0A1X1Z508_9MYCO</name>
<proteinExistence type="predicted"/>
<feature type="transmembrane region" description="Helical" evidence="1">
    <location>
        <begin position="282"/>
        <end position="303"/>
    </location>
</feature>
<feature type="transmembrane region" description="Helical" evidence="1">
    <location>
        <begin position="133"/>
        <end position="152"/>
    </location>
</feature>
<evidence type="ECO:0000256" key="1">
    <source>
        <dbReference type="SAM" id="Phobius"/>
    </source>
</evidence>
<dbReference type="Proteomes" id="UP000193529">
    <property type="component" value="Unassembled WGS sequence"/>
</dbReference>
<protein>
    <recommendedName>
        <fullName evidence="4">Transmembrane protein</fullName>
    </recommendedName>
</protein>
<dbReference type="EMBL" id="LQPJ01000139">
    <property type="protein sequence ID" value="ORW18368.1"/>
    <property type="molecule type" value="Genomic_DNA"/>
</dbReference>
<comment type="caution">
    <text evidence="2">The sequence shown here is derived from an EMBL/GenBank/DDBJ whole genome shotgun (WGS) entry which is preliminary data.</text>
</comment>
<evidence type="ECO:0008006" key="4">
    <source>
        <dbReference type="Google" id="ProtNLM"/>
    </source>
</evidence>
<dbReference type="STRING" id="153971.AWC19_19080"/>
<evidence type="ECO:0000313" key="2">
    <source>
        <dbReference type="EMBL" id="ORW18368.1"/>
    </source>
</evidence>
<gene>
    <name evidence="2" type="ORF">AWC19_19080</name>
</gene>
<feature type="transmembrane region" description="Helical" evidence="1">
    <location>
        <begin position="310"/>
        <end position="326"/>
    </location>
</feature>